<feature type="region of interest" description="Disordered" evidence="1">
    <location>
        <begin position="93"/>
        <end position="115"/>
    </location>
</feature>
<dbReference type="EMBL" id="JAINUF010000011">
    <property type="protein sequence ID" value="KAJ8346432.1"/>
    <property type="molecule type" value="Genomic_DNA"/>
</dbReference>
<dbReference type="AlphaFoldDB" id="A0A9Q1ILL1"/>
<feature type="compositionally biased region" description="Basic residues" evidence="1">
    <location>
        <begin position="93"/>
        <end position="111"/>
    </location>
</feature>
<organism evidence="2 3">
    <name type="scientific">Synaphobranchus kaupii</name>
    <name type="common">Kaup's arrowtooth eel</name>
    <dbReference type="NCBI Taxonomy" id="118154"/>
    <lineage>
        <taxon>Eukaryota</taxon>
        <taxon>Metazoa</taxon>
        <taxon>Chordata</taxon>
        <taxon>Craniata</taxon>
        <taxon>Vertebrata</taxon>
        <taxon>Euteleostomi</taxon>
        <taxon>Actinopterygii</taxon>
        <taxon>Neopterygii</taxon>
        <taxon>Teleostei</taxon>
        <taxon>Anguilliformes</taxon>
        <taxon>Synaphobranchidae</taxon>
        <taxon>Synaphobranchus</taxon>
    </lineage>
</organism>
<gene>
    <name evidence="2" type="ORF">SKAU_G00278330</name>
</gene>
<reference evidence="2" key="1">
    <citation type="journal article" date="2023" name="Science">
        <title>Genome structures resolve the early diversification of teleost fishes.</title>
        <authorList>
            <person name="Parey E."/>
            <person name="Louis A."/>
            <person name="Montfort J."/>
            <person name="Bouchez O."/>
            <person name="Roques C."/>
            <person name="Iampietro C."/>
            <person name="Lluch J."/>
            <person name="Castinel A."/>
            <person name="Donnadieu C."/>
            <person name="Desvignes T."/>
            <person name="Floi Bucao C."/>
            <person name="Jouanno E."/>
            <person name="Wen M."/>
            <person name="Mejri S."/>
            <person name="Dirks R."/>
            <person name="Jansen H."/>
            <person name="Henkel C."/>
            <person name="Chen W.J."/>
            <person name="Zahm M."/>
            <person name="Cabau C."/>
            <person name="Klopp C."/>
            <person name="Thompson A.W."/>
            <person name="Robinson-Rechavi M."/>
            <person name="Braasch I."/>
            <person name="Lecointre G."/>
            <person name="Bobe J."/>
            <person name="Postlethwait J.H."/>
            <person name="Berthelot C."/>
            <person name="Roest Crollius H."/>
            <person name="Guiguen Y."/>
        </authorList>
    </citation>
    <scope>NUCLEOTIDE SEQUENCE</scope>
    <source>
        <strain evidence="2">WJC10195</strain>
    </source>
</reference>
<evidence type="ECO:0000313" key="2">
    <source>
        <dbReference type="EMBL" id="KAJ8346432.1"/>
    </source>
</evidence>
<protein>
    <submittedName>
        <fullName evidence="2">Uncharacterized protein</fullName>
    </submittedName>
</protein>
<comment type="caution">
    <text evidence="2">The sequence shown here is derived from an EMBL/GenBank/DDBJ whole genome shotgun (WGS) entry which is preliminary data.</text>
</comment>
<evidence type="ECO:0000313" key="3">
    <source>
        <dbReference type="Proteomes" id="UP001152622"/>
    </source>
</evidence>
<dbReference type="Proteomes" id="UP001152622">
    <property type="component" value="Chromosome 11"/>
</dbReference>
<evidence type="ECO:0000256" key="1">
    <source>
        <dbReference type="SAM" id="MobiDB-lite"/>
    </source>
</evidence>
<dbReference type="OrthoDB" id="8919709at2759"/>
<accession>A0A9Q1ILL1</accession>
<keyword evidence="3" id="KW-1185">Reference proteome</keyword>
<name>A0A9Q1ILL1_SYNKA</name>
<sequence length="197" mass="22622">MEDEMYKIRAVSQCQQGEVDKLGSSHHRAITLADMWRIPQARLSFLIRSTYDSQVPEIYISDIVLWSTSSRMVIMAELTVPWRKAWRQPSKGRRISTASCRRHGPGRRRHSGVGLRRWSKEASGFGSEGKMQRGASKDVRVSLQGAIGRRPYRCPHHLEMFWDQRGETSVMGGSQLTTLQLAQWHRAEVRQTAMPCR</sequence>
<proteinExistence type="predicted"/>